<dbReference type="RefSeq" id="WP_408332897.1">
    <property type="nucleotide sequence ID" value="NZ_JAQQFH010000033.1"/>
</dbReference>
<dbReference type="Proteomes" id="UP001629249">
    <property type="component" value="Unassembled WGS sequence"/>
</dbReference>
<protein>
    <submittedName>
        <fullName evidence="2">Uncharacterized protein</fullName>
    </submittedName>
</protein>
<feature type="chain" id="PRO_5045734871" evidence="1">
    <location>
        <begin position="22"/>
        <end position="248"/>
    </location>
</feature>
<keyword evidence="1" id="KW-0732">Signal</keyword>
<evidence type="ECO:0000313" key="3">
    <source>
        <dbReference type="Proteomes" id="UP001629249"/>
    </source>
</evidence>
<feature type="signal peptide" evidence="1">
    <location>
        <begin position="1"/>
        <end position="21"/>
    </location>
</feature>
<keyword evidence="3" id="KW-1185">Reference proteome</keyword>
<accession>A0ABW8ZYL2</accession>
<organism evidence="2 3">
    <name type="scientific">Paraburkholderia agricolaris</name>
    <dbReference type="NCBI Taxonomy" id="2152888"/>
    <lineage>
        <taxon>Bacteria</taxon>
        <taxon>Pseudomonadati</taxon>
        <taxon>Pseudomonadota</taxon>
        <taxon>Betaproteobacteria</taxon>
        <taxon>Burkholderiales</taxon>
        <taxon>Burkholderiaceae</taxon>
        <taxon>Paraburkholderia</taxon>
    </lineage>
</organism>
<name>A0ABW8ZYL2_9BURK</name>
<evidence type="ECO:0000256" key="1">
    <source>
        <dbReference type="SAM" id="SignalP"/>
    </source>
</evidence>
<dbReference type="EMBL" id="JAQQFN010000031">
    <property type="protein sequence ID" value="MFL9887816.1"/>
    <property type="molecule type" value="Genomic_DNA"/>
</dbReference>
<comment type="caution">
    <text evidence="2">The sequence shown here is derived from an EMBL/GenBank/DDBJ whole genome shotgun (WGS) entry which is preliminary data.</text>
</comment>
<gene>
    <name evidence="2" type="ORF">PQR66_32660</name>
</gene>
<proteinExistence type="predicted"/>
<reference evidence="2 3" key="1">
    <citation type="journal article" date="2024" name="Chem. Sci.">
        <title>Discovery of megapolipeptins by genome mining of a Burkholderiales bacteria collection.</title>
        <authorList>
            <person name="Paulo B.S."/>
            <person name="Recchia M.J.J."/>
            <person name="Lee S."/>
            <person name="Fergusson C.H."/>
            <person name="Romanowski S.B."/>
            <person name="Hernandez A."/>
            <person name="Krull N."/>
            <person name="Liu D.Y."/>
            <person name="Cavanagh H."/>
            <person name="Bos A."/>
            <person name="Gray C.A."/>
            <person name="Murphy B.T."/>
            <person name="Linington R.G."/>
            <person name="Eustaquio A.S."/>
        </authorList>
    </citation>
    <scope>NUCLEOTIDE SEQUENCE [LARGE SCALE GENOMIC DNA]</scope>
    <source>
        <strain evidence="2 3">RL16-012-BIC-B</strain>
    </source>
</reference>
<sequence>MKSMRFLFILVVICCALTAFFRGCHPTPKHDVKETTVSNATALSNPFSVSSPAYRQLAEFRQWLLTNKNLEVASGSASPIDRIKLSGQLGAKGMARLPTFFLEQYMPVMGKILNSLDDAACSNFLRGKMSLTDFQPRAIPVIESFNEADAKAFFAVTKSAIDAQLDDLPIIVLPKEEAKQSILKIAASLPADKSKSFLAKLAHLKTESDADVCATVRILFSQGALLSEPYRGYVARLLLSGMDGHDST</sequence>
<evidence type="ECO:0000313" key="2">
    <source>
        <dbReference type="EMBL" id="MFL9887816.1"/>
    </source>
</evidence>